<organism evidence="2 3">
    <name type="scientific">Manduca sexta</name>
    <name type="common">Tobacco hawkmoth</name>
    <name type="synonym">Tobacco hornworm</name>
    <dbReference type="NCBI Taxonomy" id="7130"/>
    <lineage>
        <taxon>Eukaryota</taxon>
        <taxon>Metazoa</taxon>
        <taxon>Ecdysozoa</taxon>
        <taxon>Arthropoda</taxon>
        <taxon>Hexapoda</taxon>
        <taxon>Insecta</taxon>
        <taxon>Pterygota</taxon>
        <taxon>Neoptera</taxon>
        <taxon>Endopterygota</taxon>
        <taxon>Lepidoptera</taxon>
        <taxon>Glossata</taxon>
        <taxon>Ditrysia</taxon>
        <taxon>Bombycoidea</taxon>
        <taxon>Sphingidae</taxon>
        <taxon>Sphinginae</taxon>
        <taxon>Sphingini</taxon>
        <taxon>Manduca</taxon>
    </lineage>
</organism>
<protein>
    <recommendedName>
        <fullName evidence="1">CHK kinase-like domain-containing protein</fullName>
    </recommendedName>
</protein>
<dbReference type="PANTHER" id="PTHR11012">
    <property type="entry name" value="PROTEIN KINASE-LIKE DOMAIN-CONTAINING"/>
    <property type="match status" value="1"/>
</dbReference>
<name>A0A921ZEB7_MANSE</name>
<dbReference type="Pfam" id="PF02958">
    <property type="entry name" value="EcKL"/>
    <property type="match status" value="1"/>
</dbReference>
<dbReference type="PANTHER" id="PTHR11012:SF30">
    <property type="entry name" value="PROTEIN KINASE-LIKE DOMAIN-CONTAINING"/>
    <property type="match status" value="1"/>
</dbReference>
<dbReference type="Proteomes" id="UP000791440">
    <property type="component" value="Unassembled WGS sequence"/>
</dbReference>
<dbReference type="InterPro" id="IPR004119">
    <property type="entry name" value="EcKL"/>
</dbReference>
<feature type="domain" description="CHK kinase-like" evidence="1">
    <location>
        <begin position="1"/>
        <end position="121"/>
    </location>
</feature>
<evidence type="ECO:0000259" key="1">
    <source>
        <dbReference type="SMART" id="SM00587"/>
    </source>
</evidence>
<proteinExistence type="predicted"/>
<dbReference type="SMART" id="SM00587">
    <property type="entry name" value="CHK"/>
    <property type="match status" value="1"/>
</dbReference>
<accession>A0A921ZEB7</accession>
<evidence type="ECO:0000313" key="2">
    <source>
        <dbReference type="EMBL" id="KAG6455950.1"/>
    </source>
</evidence>
<dbReference type="AlphaFoldDB" id="A0A921ZEB7"/>
<reference evidence="2" key="1">
    <citation type="journal article" date="2016" name="Insect Biochem. Mol. Biol.">
        <title>Multifaceted biological insights from a draft genome sequence of the tobacco hornworm moth, Manduca sexta.</title>
        <authorList>
            <person name="Kanost M.R."/>
            <person name="Arrese E.L."/>
            <person name="Cao X."/>
            <person name="Chen Y.R."/>
            <person name="Chellapilla S."/>
            <person name="Goldsmith M.R."/>
            <person name="Grosse-Wilde E."/>
            <person name="Heckel D.G."/>
            <person name="Herndon N."/>
            <person name="Jiang H."/>
            <person name="Papanicolaou A."/>
            <person name="Qu J."/>
            <person name="Soulages J.L."/>
            <person name="Vogel H."/>
            <person name="Walters J."/>
            <person name="Waterhouse R.M."/>
            <person name="Ahn S.J."/>
            <person name="Almeida F.C."/>
            <person name="An C."/>
            <person name="Aqrawi P."/>
            <person name="Bretschneider A."/>
            <person name="Bryant W.B."/>
            <person name="Bucks S."/>
            <person name="Chao H."/>
            <person name="Chevignon G."/>
            <person name="Christen J.M."/>
            <person name="Clarke D.F."/>
            <person name="Dittmer N.T."/>
            <person name="Ferguson L.C.F."/>
            <person name="Garavelou S."/>
            <person name="Gordon K.H.J."/>
            <person name="Gunaratna R.T."/>
            <person name="Han Y."/>
            <person name="Hauser F."/>
            <person name="He Y."/>
            <person name="Heidel-Fischer H."/>
            <person name="Hirsh A."/>
            <person name="Hu Y."/>
            <person name="Jiang H."/>
            <person name="Kalra D."/>
            <person name="Klinner C."/>
            <person name="Konig C."/>
            <person name="Kovar C."/>
            <person name="Kroll A.R."/>
            <person name="Kuwar S.S."/>
            <person name="Lee S.L."/>
            <person name="Lehman R."/>
            <person name="Li K."/>
            <person name="Li Z."/>
            <person name="Liang H."/>
            <person name="Lovelace S."/>
            <person name="Lu Z."/>
            <person name="Mansfield J.H."/>
            <person name="McCulloch K.J."/>
            <person name="Mathew T."/>
            <person name="Morton B."/>
            <person name="Muzny D.M."/>
            <person name="Neunemann D."/>
            <person name="Ongeri F."/>
            <person name="Pauchet Y."/>
            <person name="Pu L.L."/>
            <person name="Pyrousis I."/>
            <person name="Rao X.J."/>
            <person name="Redding A."/>
            <person name="Roesel C."/>
            <person name="Sanchez-Gracia A."/>
            <person name="Schaack S."/>
            <person name="Shukla A."/>
            <person name="Tetreau G."/>
            <person name="Wang Y."/>
            <person name="Xiong G.H."/>
            <person name="Traut W."/>
            <person name="Walsh T.K."/>
            <person name="Worley K.C."/>
            <person name="Wu D."/>
            <person name="Wu W."/>
            <person name="Wu Y.Q."/>
            <person name="Zhang X."/>
            <person name="Zou Z."/>
            <person name="Zucker H."/>
            <person name="Briscoe A.D."/>
            <person name="Burmester T."/>
            <person name="Clem R.J."/>
            <person name="Feyereisen R."/>
            <person name="Grimmelikhuijzen C.J.P."/>
            <person name="Hamodrakas S.J."/>
            <person name="Hansson B.S."/>
            <person name="Huguet E."/>
            <person name="Jermiin L.S."/>
            <person name="Lan Q."/>
            <person name="Lehman H.K."/>
            <person name="Lorenzen M."/>
            <person name="Merzendorfer H."/>
            <person name="Michalopoulos I."/>
            <person name="Morton D.B."/>
            <person name="Muthukrishnan S."/>
            <person name="Oakeshott J.G."/>
            <person name="Palmer W."/>
            <person name="Park Y."/>
            <person name="Passarelli A.L."/>
            <person name="Rozas J."/>
            <person name="Schwartz L.M."/>
            <person name="Smith W."/>
            <person name="Southgate A."/>
            <person name="Vilcinskas A."/>
            <person name="Vogt R."/>
            <person name="Wang P."/>
            <person name="Werren J."/>
            <person name="Yu X.Q."/>
            <person name="Zhou J.J."/>
            <person name="Brown S.J."/>
            <person name="Scherer S.E."/>
            <person name="Richards S."/>
            <person name="Blissard G.W."/>
        </authorList>
    </citation>
    <scope>NUCLEOTIDE SEQUENCE</scope>
</reference>
<dbReference type="InterPro" id="IPR015897">
    <property type="entry name" value="CHK_kinase-like"/>
</dbReference>
<reference evidence="2" key="2">
    <citation type="submission" date="2020-12" db="EMBL/GenBank/DDBJ databases">
        <authorList>
            <person name="Kanost M."/>
        </authorList>
    </citation>
    <scope>NUCLEOTIDE SEQUENCE</scope>
</reference>
<dbReference type="EMBL" id="JH668502">
    <property type="protein sequence ID" value="KAG6455950.1"/>
    <property type="molecule type" value="Genomic_DNA"/>
</dbReference>
<evidence type="ECO:0000313" key="3">
    <source>
        <dbReference type="Proteomes" id="UP000791440"/>
    </source>
</evidence>
<sequence>MKVLSKSIADKAIAAASIDHKEVMKKFLVNFSLDMFEMYNKPLHRPVLTHNDFRVSNLMEKIDERGRTHVRIVDYQTIRGGSPVIDLLYFIFSSTDEQFRAQYYEQLLDHYYNELSLAMKRLALNPNEIYSREDFEIEYKTKLPFGLSLAVFVLPVVTIDENSAPKINDDMDMSSFVMNNTSDLFPERLNGIISDYIRWGVL</sequence>
<gene>
    <name evidence="2" type="ORF">O3G_MSEX009490</name>
</gene>
<keyword evidence="3" id="KW-1185">Reference proteome</keyword>
<comment type="caution">
    <text evidence="2">The sequence shown here is derived from an EMBL/GenBank/DDBJ whole genome shotgun (WGS) entry which is preliminary data.</text>
</comment>